<proteinExistence type="predicted"/>
<organism evidence="1">
    <name type="scientific">Rhizophora mucronata</name>
    <name type="common">Asiatic mangrove</name>
    <dbReference type="NCBI Taxonomy" id="61149"/>
    <lineage>
        <taxon>Eukaryota</taxon>
        <taxon>Viridiplantae</taxon>
        <taxon>Streptophyta</taxon>
        <taxon>Embryophyta</taxon>
        <taxon>Tracheophyta</taxon>
        <taxon>Spermatophyta</taxon>
        <taxon>Magnoliopsida</taxon>
        <taxon>eudicotyledons</taxon>
        <taxon>Gunneridae</taxon>
        <taxon>Pentapetalae</taxon>
        <taxon>rosids</taxon>
        <taxon>fabids</taxon>
        <taxon>Malpighiales</taxon>
        <taxon>Rhizophoraceae</taxon>
        <taxon>Rhizophora</taxon>
    </lineage>
</organism>
<dbReference type="AlphaFoldDB" id="A0A2P2K5Y2"/>
<accession>A0A2P2K5Y2</accession>
<name>A0A2P2K5Y2_RHIMU</name>
<sequence>MDDSPCEWLVRMLSYINSESWNDRNVFLPSSFMSLFL</sequence>
<dbReference type="EMBL" id="GGEC01020638">
    <property type="protein sequence ID" value="MBX01122.1"/>
    <property type="molecule type" value="Transcribed_RNA"/>
</dbReference>
<protein>
    <submittedName>
        <fullName evidence="1">Aldehyde dehydrogenase family 2 member B7-like</fullName>
    </submittedName>
</protein>
<reference evidence="1" key="1">
    <citation type="submission" date="2018-02" db="EMBL/GenBank/DDBJ databases">
        <title>Rhizophora mucronata_Transcriptome.</title>
        <authorList>
            <person name="Meera S.P."/>
            <person name="Sreeshan A."/>
            <person name="Augustine A."/>
        </authorList>
    </citation>
    <scope>NUCLEOTIDE SEQUENCE</scope>
    <source>
        <tissue evidence="1">Leaf</tissue>
    </source>
</reference>
<evidence type="ECO:0000313" key="1">
    <source>
        <dbReference type="EMBL" id="MBX01122.1"/>
    </source>
</evidence>